<feature type="region of interest" description="Disordered" evidence="8">
    <location>
        <begin position="1126"/>
        <end position="1174"/>
    </location>
</feature>
<comment type="caution">
    <text evidence="11">The sequence shown here is derived from an EMBL/GenBank/DDBJ whole genome shotgun (WGS) entry which is preliminary data.</text>
</comment>
<dbReference type="Gene3D" id="1.10.1300.10">
    <property type="entry name" value="3'5'-cyclic nucleotide phosphodiesterase, catalytic domain"/>
    <property type="match status" value="1"/>
</dbReference>
<dbReference type="Gene3D" id="3.30.70.1230">
    <property type="entry name" value="Nucleotide cyclase"/>
    <property type="match status" value="1"/>
</dbReference>
<keyword evidence="7" id="KW-0378">Hydrolase</keyword>
<name>A0AAD2G6F1_9STRA</name>
<dbReference type="SUPFAM" id="SSF55073">
    <property type="entry name" value="Nucleotide cyclase"/>
    <property type="match status" value="1"/>
</dbReference>
<dbReference type="Pfam" id="PF00233">
    <property type="entry name" value="PDEase_I"/>
    <property type="match status" value="1"/>
</dbReference>
<evidence type="ECO:0000259" key="10">
    <source>
        <dbReference type="PROSITE" id="PS50125"/>
    </source>
</evidence>
<comment type="subcellular location">
    <subcellularLocation>
        <location evidence="1">Membrane</location>
    </subcellularLocation>
</comment>
<keyword evidence="3" id="KW-0547">Nucleotide-binding</keyword>
<reference evidence="11" key="1">
    <citation type="submission" date="2023-08" db="EMBL/GenBank/DDBJ databases">
        <authorList>
            <person name="Audoor S."/>
            <person name="Bilcke G."/>
        </authorList>
    </citation>
    <scope>NUCLEOTIDE SEQUENCE</scope>
</reference>
<dbReference type="SMART" id="SM00471">
    <property type="entry name" value="HDc"/>
    <property type="match status" value="1"/>
</dbReference>
<keyword evidence="4 9" id="KW-1133">Transmembrane helix</keyword>
<dbReference type="GO" id="GO:0001653">
    <property type="term" value="F:peptide receptor activity"/>
    <property type="evidence" value="ECO:0007669"/>
    <property type="project" value="TreeGrafter"/>
</dbReference>
<feature type="transmembrane region" description="Helical" evidence="9">
    <location>
        <begin position="63"/>
        <end position="82"/>
    </location>
</feature>
<keyword evidence="6" id="KW-0456">Lyase</keyword>
<evidence type="ECO:0000256" key="6">
    <source>
        <dbReference type="ARBA" id="ARBA00023239"/>
    </source>
</evidence>
<feature type="transmembrane region" description="Helical" evidence="9">
    <location>
        <begin position="401"/>
        <end position="423"/>
    </location>
</feature>
<dbReference type="AlphaFoldDB" id="A0AAD2G6F1"/>
<dbReference type="GO" id="GO:0005886">
    <property type="term" value="C:plasma membrane"/>
    <property type="evidence" value="ECO:0007669"/>
    <property type="project" value="TreeGrafter"/>
</dbReference>
<dbReference type="PANTHER" id="PTHR11920:SF335">
    <property type="entry name" value="GUANYLATE CYCLASE"/>
    <property type="match status" value="1"/>
</dbReference>
<dbReference type="EC" id="3.1.4.-" evidence="7"/>
<dbReference type="PROSITE" id="PS50125">
    <property type="entry name" value="GUANYLATE_CYCLASE_2"/>
    <property type="match status" value="1"/>
</dbReference>
<dbReference type="InterPro" id="IPR002073">
    <property type="entry name" value="PDEase_catalytic_dom"/>
</dbReference>
<proteinExistence type="inferred from homology"/>
<feature type="domain" description="Guanylate cyclase" evidence="10">
    <location>
        <begin position="505"/>
        <end position="639"/>
    </location>
</feature>
<evidence type="ECO:0000256" key="1">
    <source>
        <dbReference type="ARBA" id="ARBA00004370"/>
    </source>
</evidence>
<dbReference type="Pfam" id="PF00211">
    <property type="entry name" value="Guanylate_cyc"/>
    <property type="match status" value="1"/>
</dbReference>
<dbReference type="PANTHER" id="PTHR11920">
    <property type="entry name" value="GUANYLYL CYCLASE"/>
    <property type="match status" value="1"/>
</dbReference>
<evidence type="ECO:0000256" key="2">
    <source>
        <dbReference type="ARBA" id="ARBA00022692"/>
    </source>
</evidence>
<sequence>MTLETIDSVEFEESTRSIGMNSADVDNKSGSGGGFSQEKDASTQQSNSVLTKKERNMVMMSRIIVLSVLMIVGVTACVLTWIQTTKWETQDFESQFESMANELNDTTKLIAENGLYASLAFSTAITTFVTLTQQTWPNTTIGSFEAQCVGYRGATGAESVFLAPFVSDVEAWNQYSTDNQGWVQESHLAAGDTRIVDPIAPQLFRRQDGANIPETNPDGSQQFLPIWQACPAPADPRVVNFNLLSVPQISAAVSVMLKTKGPVLTAVVDLSQELGIEEEEEEESPMSILLFPVFAQNNIVGATVAFMSWVELFSNSLHEGSDVILMVLRNSCGEVHSFSIGGTVTTYMGPGDSYIEPDYAEFERVVLFGSTQINERSCIVTLHLFPTEEMAANYETDRPDVYTGVVAGVFLFAAIVFIAYDCLLDVRLKKLSKAATKSATLVATLFPEGVRNRLLDEGGSKKDINSRGQLKQYLNADGTTRQSMGAANPNDIHSKPIADLFPNTTVLFADIAGFTAWSSVREPSQVFILLESVYSAFDKSAKHRGVFKVETIGDCYMAVTGLPEPRDDHAVAMGRFARDCMIKMNDLTKKLELTLGPDTADLAMRFGMHSGPVTAGVLRGDKSRFQLFGDTVNTASRIESTGIRNRIHISLETHNQLLSFGKANWVIPREDVVVAKGKGQMKTFWLIPSGFKPEQYKEKISSLSFTSKAMSEVVQEGSSKIPALAEEDARLLRLVDWVVDVMKRLLMQIEAKRKLEKQGLPREDNMIQHAESMILTQESNTLDEVQEIVMLPMVSSVPQSEIKKVAIRLSDEVVEQLNLYVKTIATMYRQNHFHNFEHAAHVTMSVSKLMSRIVAPGIDFSSGTTSLHDHTFGITSDPLTQFAVVFAGLIHDVDHVGVPNFILQEENKRLGKAYKNKSVAEQNSVDLAWALLMEPKFLELRKCIYHDTSELSRFRQLVVNTILATDIFDKELQELRKVRWDKAFSRQSKRRTSGYENTVNRKATIVIEHLIQASDVAHTMQHWHIYQKWNERLFEEMYLAFKSGRTSKNPALNWYEGELGFYDHYIIPLAKKLKDCGVFGVSSDEYLNYAEENRSEWASKGRKVVAMLVAKYADVDGEEQTLVGRRPSSMKTVSNNELIKDLGDSDHTARRPESFNEHGMNGRRASFLRRNSAR</sequence>
<comment type="similarity">
    <text evidence="7">Belongs to the cyclic nucleotide phosphodiesterase family.</text>
</comment>
<feature type="compositionally biased region" description="Basic and acidic residues" evidence="8">
    <location>
        <begin position="1138"/>
        <end position="1156"/>
    </location>
</feature>
<dbReference type="SMART" id="SM00044">
    <property type="entry name" value="CYCc"/>
    <property type="match status" value="1"/>
</dbReference>
<dbReference type="GO" id="GO:0035556">
    <property type="term" value="P:intracellular signal transduction"/>
    <property type="evidence" value="ECO:0007669"/>
    <property type="project" value="InterPro"/>
</dbReference>
<dbReference type="GO" id="GO:0004114">
    <property type="term" value="F:3',5'-cyclic-nucleotide phosphodiesterase activity"/>
    <property type="evidence" value="ECO:0007669"/>
    <property type="project" value="InterPro"/>
</dbReference>
<dbReference type="GO" id="GO:0004383">
    <property type="term" value="F:guanylate cyclase activity"/>
    <property type="evidence" value="ECO:0007669"/>
    <property type="project" value="TreeGrafter"/>
</dbReference>
<dbReference type="PROSITE" id="PS00126">
    <property type="entry name" value="PDEASE_I_1"/>
    <property type="match status" value="1"/>
</dbReference>
<dbReference type="Proteomes" id="UP001295423">
    <property type="component" value="Unassembled WGS sequence"/>
</dbReference>
<evidence type="ECO:0000313" key="12">
    <source>
        <dbReference type="Proteomes" id="UP001295423"/>
    </source>
</evidence>
<evidence type="ECO:0000256" key="8">
    <source>
        <dbReference type="SAM" id="MobiDB-lite"/>
    </source>
</evidence>
<feature type="region of interest" description="Disordered" evidence="8">
    <location>
        <begin position="12"/>
        <end position="48"/>
    </location>
</feature>
<accession>A0AAD2G6F1</accession>
<dbReference type="InterPro" id="IPR036971">
    <property type="entry name" value="PDEase_catalytic_dom_sf"/>
</dbReference>
<comment type="cofactor">
    <cofactor evidence="7">
        <name>a divalent metal cation</name>
        <dbReference type="ChEBI" id="CHEBI:60240"/>
    </cofactor>
    <text evidence="7">Binds 2 divalent metal cations per subunit. Site 1 may preferentially bind zinc ions, while site 2 has a preference for magnesium and/or manganese ions.</text>
</comment>
<dbReference type="GO" id="GO:0007168">
    <property type="term" value="P:receptor guanylyl cyclase signaling pathway"/>
    <property type="evidence" value="ECO:0007669"/>
    <property type="project" value="TreeGrafter"/>
</dbReference>
<dbReference type="SUPFAM" id="SSF109604">
    <property type="entry name" value="HD-domain/PDEase-like"/>
    <property type="match status" value="1"/>
</dbReference>
<dbReference type="InterPro" id="IPR050401">
    <property type="entry name" value="Cyclic_nucleotide_synthase"/>
</dbReference>
<keyword evidence="12" id="KW-1185">Reference proteome</keyword>
<evidence type="ECO:0000256" key="3">
    <source>
        <dbReference type="ARBA" id="ARBA00022741"/>
    </source>
</evidence>
<keyword evidence="2 9" id="KW-0812">Transmembrane</keyword>
<evidence type="ECO:0000313" key="11">
    <source>
        <dbReference type="EMBL" id="CAJ1964576.1"/>
    </source>
</evidence>
<dbReference type="CDD" id="cd07302">
    <property type="entry name" value="CHD"/>
    <property type="match status" value="1"/>
</dbReference>
<dbReference type="GO" id="GO:0004016">
    <property type="term" value="F:adenylate cyclase activity"/>
    <property type="evidence" value="ECO:0007669"/>
    <property type="project" value="TreeGrafter"/>
</dbReference>
<keyword evidence="7" id="KW-0479">Metal-binding</keyword>
<dbReference type="InterPro" id="IPR003607">
    <property type="entry name" value="HD/PDEase_dom"/>
</dbReference>
<dbReference type="GO" id="GO:0046872">
    <property type="term" value="F:metal ion binding"/>
    <property type="evidence" value="ECO:0007669"/>
    <property type="project" value="UniProtKB-KW"/>
</dbReference>
<evidence type="ECO:0000256" key="5">
    <source>
        <dbReference type="ARBA" id="ARBA00023136"/>
    </source>
</evidence>
<dbReference type="InterPro" id="IPR023174">
    <property type="entry name" value="PDEase_CS"/>
</dbReference>
<evidence type="ECO:0000256" key="7">
    <source>
        <dbReference type="RuleBase" id="RU363067"/>
    </source>
</evidence>
<dbReference type="GO" id="GO:0000166">
    <property type="term" value="F:nucleotide binding"/>
    <property type="evidence" value="ECO:0007669"/>
    <property type="project" value="UniProtKB-KW"/>
</dbReference>
<evidence type="ECO:0000256" key="9">
    <source>
        <dbReference type="SAM" id="Phobius"/>
    </source>
</evidence>
<dbReference type="EMBL" id="CAKOGP040002191">
    <property type="protein sequence ID" value="CAJ1964576.1"/>
    <property type="molecule type" value="Genomic_DNA"/>
</dbReference>
<protein>
    <recommendedName>
        <fullName evidence="7">Phosphodiesterase</fullName>
        <ecNumber evidence="7">3.1.4.-</ecNumber>
    </recommendedName>
</protein>
<dbReference type="CDD" id="cd00077">
    <property type="entry name" value="HDc"/>
    <property type="match status" value="1"/>
</dbReference>
<keyword evidence="5 9" id="KW-0472">Membrane</keyword>
<dbReference type="InterPro" id="IPR001054">
    <property type="entry name" value="A/G_cyclase"/>
</dbReference>
<dbReference type="InterPro" id="IPR029787">
    <property type="entry name" value="Nucleotide_cyclase"/>
</dbReference>
<organism evidence="11 12">
    <name type="scientific">Cylindrotheca closterium</name>
    <dbReference type="NCBI Taxonomy" id="2856"/>
    <lineage>
        <taxon>Eukaryota</taxon>
        <taxon>Sar</taxon>
        <taxon>Stramenopiles</taxon>
        <taxon>Ochrophyta</taxon>
        <taxon>Bacillariophyta</taxon>
        <taxon>Bacillariophyceae</taxon>
        <taxon>Bacillariophycidae</taxon>
        <taxon>Bacillariales</taxon>
        <taxon>Bacillariaceae</taxon>
        <taxon>Cylindrotheca</taxon>
    </lineage>
</organism>
<gene>
    <name evidence="11" type="ORF">CYCCA115_LOCUS20698</name>
</gene>
<evidence type="ECO:0000256" key="4">
    <source>
        <dbReference type="ARBA" id="ARBA00022989"/>
    </source>
</evidence>